<keyword evidence="1" id="KW-0732">Signal</keyword>
<keyword evidence="3" id="KW-0472">Membrane</keyword>
<gene>
    <name evidence="5" type="ORF">ABUL08_19780</name>
    <name evidence="4" type="ORF">VK199_19710</name>
</gene>
<feature type="compositionally biased region" description="Pro residues" evidence="2">
    <location>
        <begin position="148"/>
        <end position="157"/>
    </location>
</feature>
<feature type="compositionally biased region" description="Pro residues" evidence="2">
    <location>
        <begin position="1"/>
        <end position="82"/>
    </location>
</feature>
<feature type="transmembrane region" description="Helical" evidence="3">
    <location>
        <begin position="105"/>
        <end position="128"/>
    </location>
</feature>
<dbReference type="EMBL" id="CP159342">
    <property type="protein sequence ID" value="XCH77451.1"/>
    <property type="molecule type" value="Genomic_DNA"/>
</dbReference>
<accession>A0AAU7MJF3</accession>
<dbReference type="Gene3D" id="2.60.40.1240">
    <property type="match status" value="1"/>
</dbReference>
<feature type="region of interest" description="Disordered" evidence="2">
    <location>
        <begin position="142"/>
        <end position="189"/>
    </location>
</feature>
<dbReference type="EMBL" id="CP157762">
    <property type="protein sequence ID" value="XBP96742.1"/>
    <property type="molecule type" value="Genomic_DNA"/>
</dbReference>
<feature type="region of interest" description="Disordered" evidence="2">
    <location>
        <begin position="1"/>
        <end position="97"/>
    </location>
</feature>
<keyword evidence="3" id="KW-0812">Transmembrane</keyword>
<feature type="compositionally biased region" description="Low complexity" evidence="2">
    <location>
        <begin position="158"/>
        <end position="172"/>
    </location>
</feature>
<dbReference type="InterPro" id="IPR029050">
    <property type="entry name" value="Immunoprotect_excell_Ig-like"/>
</dbReference>
<reference evidence="5" key="2">
    <citation type="submission" date="2024-06" db="EMBL/GenBank/DDBJ databases">
        <title>Micromonospora mangrovi CCTCC AA 2012012 genome sequences.</title>
        <authorList>
            <person name="Gao J."/>
        </authorList>
    </citation>
    <scope>NUCLEOTIDE SEQUENCE</scope>
    <source>
        <strain evidence="5">CCTCC AA 2012012</strain>
    </source>
</reference>
<evidence type="ECO:0000313" key="4">
    <source>
        <dbReference type="EMBL" id="XBP96742.1"/>
    </source>
</evidence>
<organism evidence="4">
    <name type="scientific">Micromonospora sp. CCTCC AA 2012012</name>
    <dbReference type="NCBI Taxonomy" id="3111921"/>
    <lineage>
        <taxon>Bacteria</taxon>
        <taxon>Bacillati</taxon>
        <taxon>Actinomycetota</taxon>
        <taxon>Actinomycetes</taxon>
        <taxon>Micromonosporales</taxon>
        <taxon>Micromonosporaceae</taxon>
        <taxon>Micromonospora</taxon>
    </lineage>
</organism>
<evidence type="ECO:0000256" key="1">
    <source>
        <dbReference type="ARBA" id="ARBA00022729"/>
    </source>
</evidence>
<evidence type="ECO:0000256" key="2">
    <source>
        <dbReference type="SAM" id="MobiDB-lite"/>
    </source>
</evidence>
<name>A0AAU7MJF3_9ACTN</name>
<dbReference type="RefSeq" id="WP_350938734.1">
    <property type="nucleotide sequence ID" value="NZ_CP157762.1"/>
</dbReference>
<dbReference type="AlphaFoldDB" id="A0AAU7MJF3"/>
<proteinExistence type="predicted"/>
<evidence type="ECO:0000256" key="3">
    <source>
        <dbReference type="SAM" id="Phobius"/>
    </source>
</evidence>
<evidence type="ECO:0000313" key="5">
    <source>
        <dbReference type="EMBL" id="XCH77451.1"/>
    </source>
</evidence>
<protein>
    <recommendedName>
        <fullName evidence="6">DUF4352 domain-containing protein</fullName>
    </recommendedName>
</protein>
<dbReference type="PRINTS" id="PR01871">
    <property type="entry name" value="ANNEXINVII"/>
</dbReference>
<keyword evidence="3" id="KW-1133">Transmembrane helix</keyword>
<evidence type="ECO:0008006" key="6">
    <source>
        <dbReference type="Google" id="ProtNLM"/>
    </source>
</evidence>
<reference evidence="4" key="1">
    <citation type="submission" date="2024-01" db="EMBL/GenBank/DDBJ databases">
        <title>The genome sequence of Micromonospora mangrovi CCTCC AA 2012012.</title>
        <authorList>
            <person name="Gao J."/>
        </authorList>
    </citation>
    <scope>NUCLEOTIDE SEQUENCE</scope>
    <source>
        <strain evidence="4">CCTCC AA 2012012</strain>
    </source>
</reference>
<sequence>MPPVSGAPQPPAGSYPPPGGAYPPPQPPVSGSPYAPQPPVSGSPYAPQPPVSGSPYAPQPPVSGSPYPPPPGGAYPPPPGTPYQPVAGQPFGPPPGAPNSKKKTWLIIGLVAAVLLLLCCGGGIFTLYKGAQKAEDVAKSLPSTAPIDPVPTDPAPTDPASTDPASTSTPDAGVTDGNTTNMKPGDTLIINDDEGTIRITVGNFRTSTTACKKYFPAPDEGMYLIADVTAEVTKGTGSINPFYFKWIASDGTEANGIGGAFSGCGKLLPSGNDLPTGSKRAGQLVFDVKDNNGTLEYEHKLKTAGSWKP</sequence>